<dbReference type="Proteomes" id="UP001056201">
    <property type="component" value="Chromosome 2"/>
</dbReference>
<protein>
    <submittedName>
        <fullName evidence="4">Flavin reductase family protein</fullName>
    </submittedName>
</protein>
<dbReference type="PANTHER" id="PTHR30466">
    <property type="entry name" value="FLAVIN REDUCTASE"/>
    <property type="match status" value="1"/>
</dbReference>
<gene>
    <name evidence="4" type="ORF">MW290_24885</name>
</gene>
<dbReference type="RefSeq" id="WP_250197036.1">
    <property type="nucleotide sequence ID" value="NZ_CP097636.1"/>
</dbReference>
<dbReference type="SMART" id="SM00903">
    <property type="entry name" value="Flavin_Reduct"/>
    <property type="match status" value="1"/>
</dbReference>
<dbReference type="EMBL" id="CP097636">
    <property type="protein sequence ID" value="URI08816.1"/>
    <property type="molecule type" value="Genomic_DNA"/>
</dbReference>
<sequence>MNAPLHSAAAAVPAASPAPDPAAERLALRAALGRYATGVTIITCRAPDGARVGLTANSFSALSLDPPLVLWSLRQASSSLAPFAASAGFAVNVLAEDQAELSRRFASSVADKFHQGDWSDGAHGAPVLAGCTAVFECTLTHQQAAGDHVLFIGQVQRHRHAPELPALVFHAGHYHAVGDRL</sequence>
<dbReference type="InterPro" id="IPR002563">
    <property type="entry name" value="Flavin_Rdtase-like_dom"/>
</dbReference>
<evidence type="ECO:0000256" key="2">
    <source>
        <dbReference type="ARBA" id="ARBA00023002"/>
    </source>
</evidence>
<dbReference type="InterPro" id="IPR050268">
    <property type="entry name" value="NADH-dep_flavin_reductase"/>
</dbReference>
<name>A0ABY4S9V1_AQUTE</name>
<keyword evidence="2" id="KW-0560">Oxidoreductase</keyword>
<feature type="domain" description="Flavin reductase like" evidence="3">
    <location>
        <begin position="32"/>
        <end position="176"/>
    </location>
</feature>
<organism evidence="4 5">
    <name type="scientific">Aquincola tertiaricarbonis</name>
    <dbReference type="NCBI Taxonomy" id="391953"/>
    <lineage>
        <taxon>Bacteria</taxon>
        <taxon>Pseudomonadati</taxon>
        <taxon>Pseudomonadota</taxon>
        <taxon>Betaproteobacteria</taxon>
        <taxon>Burkholderiales</taxon>
        <taxon>Sphaerotilaceae</taxon>
        <taxon>Aquincola</taxon>
    </lineage>
</organism>
<proteinExistence type="inferred from homology"/>
<dbReference type="SUPFAM" id="SSF50475">
    <property type="entry name" value="FMN-binding split barrel"/>
    <property type="match status" value="1"/>
</dbReference>
<dbReference type="Pfam" id="PF01613">
    <property type="entry name" value="Flavin_Reduct"/>
    <property type="match status" value="1"/>
</dbReference>
<dbReference type="InterPro" id="IPR012349">
    <property type="entry name" value="Split_barrel_FMN-bd"/>
</dbReference>
<reference evidence="4" key="1">
    <citation type="submission" date="2022-05" db="EMBL/GenBank/DDBJ databases">
        <title>An RpoN-dependent PEP-CTERM gene is involved in floc formation of an Aquincola tertiaricarbonis strain.</title>
        <authorList>
            <person name="Qiu D."/>
            <person name="Xia M."/>
        </authorList>
    </citation>
    <scope>NUCLEOTIDE SEQUENCE</scope>
    <source>
        <strain evidence="4">RN12</strain>
    </source>
</reference>
<evidence type="ECO:0000256" key="1">
    <source>
        <dbReference type="ARBA" id="ARBA00008898"/>
    </source>
</evidence>
<evidence type="ECO:0000259" key="3">
    <source>
        <dbReference type="SMART" id="SM00903"/>
    </source>
</evidence>
<dbReference type="PANTHER" id="PTHR30466:SF11">
    <property type="entry name" value="FLAVIN-DEPENDENT MONOOXYGENASE, REDUCTASE SUBUNIT HSAB"/>
    <property type="match status" value="1"/>
</dbReference>
<accession>A0ABY4S9V1</accession>
<keyword evidence="5" id="KW-1185">Reference proteome</keyword>
<evidence type="ECO:0000313" key="5">
    <source>
        <dbReference type="Proteomes" id="UP001056201"/>
    </source>
</evidence>
<evidence type="ECO:0000313" key="4">
    <source>
        <dbReference type="EMBL" id="URI08816.1"/>
    </source>
</evidence>
<dbReference type="Gene3D" id="2.30.110.10">
    <property type="entry name" value="Electron Transport, Fmn-binding Protein, Chain A"/>
    <property type="match status" value="1"/>
</dbReference>
<comment type="similarity">
    <text evidence="1">Belongs to the non-flavoprotein flavin reductase family.</text>
</comment>